<evidence type="ECO:0000313" key="3">
    <source>
        <dbReference type="Proteomes" id="UP001247805"/>
    </source>
</evidence>
<dbReference type="Pfam" id="PF05523">
    <property type="entry name" value="FdtA"/>
    <property type="match status" value="1"/>
</dbReference>
<organism evidence="2 3">
    <name type="scientific">Paraglaciecola aquimarina</name>
    <dbReference type="NCBI Taxonomy" id="1235557"/>
    <lineage>
        <taxon>Bacteria</taxon>
        <taxon>Pseudomonadati</taxon>
        <taxon>Pseudomonadota</taxon>
        <taxon>Gammaproteobacteria</taxon>
        <taxon>Alteromonadales</taxon>
        <taxon>Alteromonadaceae</taxon>
        <taxon>Paraglaciecola</taxon>
    </lineage>
</organism>
<dbReference type="SUPFAM" id="SSF51182">
    <property type="entry name" value="RmlC-like cupins"/>
    <property type="match status" value="1"/>
</dbReference>
<accession>A0ABU3T289</accession>
<reference evidence="2 3" key="1">
    <citation type="submission" date="2023-10" db="EMBL/GenBank/DDBJ databases">
        <title>Glaciecola aquimarina strain GGW-M5 nov., isolated from a coastal seawater.</title>
        <authorList>
            <person name="Bayburt H."/>
            <person name="Kim J.M."/>
            <person name="Choi B.J."/>
            <person name="Jeon C.O."/>
        </authorList>
    </citation>
    <scope>NUCLEOTIDE SEQUENCE [LARGE SCALE GENOMIC DNA]</scope>
    <source>
        <strain evidence="2 3">KCTC 32108</strain>
    </source>
</reference>
<feature type="domain" description="Sugar 3,4-ketoisomerase QdtA cupin" evidence="1">
    <location>
        <begin position="5"/>
        <end position="134"/>
    </location>
</feature>
<evidence type="ECO:0000259" key="1">
    <source>
        <dbReference type="Pfam" id="PF05523"/>
    </source>
</evidence>
<dbReference type="RefSeq" id="WP_316027859.1">
    <property type="nucleotide sequence ID" value="NZ_JAWDIO010000002.1"/>
</dbReference>
<dbReference type="InterPro" id="IPR008894">
    <property type="entry name" value="QdtA_cupin_dom"/>
</dbReference>
<name>A0ABU3T289_9ALTE</name>
<dbReference type="InterPro" id="IPR014710">
    <property type="entry name" value="RmlC-like_jellyroll"/>
</dbReference>
<evidence type="ECO:0000313" key="2">
    <source>
        <dbReference type="EMBL" id="MDU0356370.1"/>
    </source>
</evidence>
<dbReference type="EMBL" id="JAWDIO010000002">
    <property type="protein sequence ID" value="MDU0356370.1"/>
    <property type="molecule type" value="Genomic_DNA"/>
</dbReference>
<protein>
    <submittedName>
        <fullName evidence="2">FdtA/QdtA family cupin domain-containing protein</fullName>
    </submittedName>
</protein>
<dbReference type="CDD" id="cd20292">
    <property type="entry name" value="cupin_QdtA-like"/>
    <property type="match status" value="1"/>
</dbReference>
<sequence>MYNTMDMQLIKFQSHGDERGSLVAIEHGKEIPFDVKRIYYLYDTKTDVARGFHAHKKLKQILIAVNGSCTIILDDGKERKSVKLTNPDEGLFIDSFVWREMHDFSEDCTLLVLANSHYDEADYIRSYDKFLEMAKS</sequence>
<dbReference type="InterPro" id="IPR011051">
    <property type="entry name" value="RmlC_Cupin_sf"/>
</dbReference>
<gene>
    <name evidence="2" type="ORF">RS130_22965</name>
</gene>
<comment type="caution">
    <text evidence="2">The sequence shown here is derived from an EMBL/GenBank/DDBJ whole genome shotgun (WGS) entry which is preliminary data.</text>
</comment>
<keyword evidence="3" id="KW-1185">Reference proteome</keyword>
<proteinExistence type="predicted"/>
<dbReference type="Proteomes" id="UP001247805">
    <property type="component" value="Unassembled WGS sequence"/>
</dbReference>
<dbReference type="Gene3D" id="2.60.120.10">
    <property type="entry name" value="Jelly Rolls"/>
    <property type="match status" value="1"/>
</dbReference>